<protein>
    <recommendedName>
        <fullName evidence="3">glutathione transferase</fullName>
        <ecNumber evidence="3">2.5.1.18</ecNumber>
    </recommendedName>
</protein>
<dbReference type="GO" id="GO:0004364">
    <property type="term" value="F:glutathione transferase activity"/>
    <property type="evidence" value="ECO:0007669"/>
    <property type="project" value="UniProtKB-EC"/>
</dbReference>
<dbReference type="PANTHER" id="PTHR11571">
    <property type="entry name" value="GLUTATHIONE S-TRANSFERASE"/>
    <property type="match status" value="1"/>
</dbReference>
<dbReference type="Gene3D" id="3.40.30.10">
    <property type="entry name" value="Glutaredoxin"/>
    <property type="match status" value="1"/>
</dbReference>
<dbReference type="PROSITE" id="PS50404">
    <property type="entry name" value="GST_NTER"/>
    <property type="match status" value="1"/>
</dbReference>
<dbReference type="Gene3D" id="1.20.1050.10">
    <property type="match status" value="1"/>
</dbReference>
<dbReference type="PANTHER" id="PTHR11571:SF222">
    <property type="entry name" value="GLUTATHIONE TRANSFERASE"/>
    <property type="match status" value="1"/>
</dbReference>
<keyword evidence="4" id="KW-0808">Transferase</keyword>
<keyword evidence="9" id="KW-1185">Reference proteome</keyword>
<evidence type="ECO:0000256" key="1">
    <source>
        <dbReference type="ARBA" id="ARBA00003701"/>
    </source>
</evidence>
<dbReference type="Proteomes" id="UP000663828">
    <property type="component" value="Unassembled WGS sequence"/>
</dbReference>
<dbReference type="InterPro" id="IPR004046">
    <property type="entry name" value="GST_C"/>
</dbReference>
<name>A0A815DRD5_ADIRI</name>
<dbReference type="GO" id="GO:0006749">
    <property type="term" value="P:glutathione metabolic process"/>
    <property type="evidence" value="ECO:0007669"/>
    <property type="project" value="TreeGrafter"/>
</dbReference>
<dbReference type="InterPro" id="IPR036249">
    <property type="entry name" value="Thioredoxin-like_sf"/>
</dbReference>
<dbReference type="InterPro" id="IPR004045">
    <property type="entry name" value="Glutathione_S-Trfase_N"/>
</dbReference>
<dbReference type="InterPro" id="IPR010987">
    <property type="entry name" value="Glutathione-S-Trfase_C-like"/>
</dbReference>
<dbReference type="PROSITE" id="PS50405">
    <property type="entry name" value="GST_CTER"/>
    <property type="match status" value="1"/>
</dbReference>
<comment type="catalytic activity">
    <reaction evidence="5">
        <text>RX + glutathione = an S-substituted glutathione + a halide anion + H(+)</text>
        <dbReference type="Rhea" id="RHEA:16437"/>
        <dbReference type="ChEBI" id="CHEBI:15378"/>
        <dbReference type="ChEBI" id="CHEBI:16042"/>
        <dbReference type="ChEBI" id="CHEBI:17792"/>
        <dbReference type="ChEBI" id="CHEBI:57925"/>
        <dbReference type="ChEBI" id="CHEBI:90779"/>
        <dbReference type="EC" id="2.5.1.18"/>
    </reaction>
</comment>
<evidence type="ECO:0000256" key="2">
    <source>
        <dbReference type="ARBA" id="ARBA00005861"/>
    </source>
</evidence>
<comment type="caution">
    <text evidence="8">The sequence shown here is derived from an EMBL/GenBank/DDBJ whole genome shotgun (WGS) entry which is preliminary data.</text>
</comment>
<feature type="domain" description="GST N-terminal" evidence="6">
    <location>
        <begin position="11"/>
        <end position="120"/>
    </location>
</feature>
<proteinExistence type="inferred from homology"/>
<dbReference type="InterPro" id="IPR050213">
    <property type="entry name" value="GST_superfamily"/>
</dbReference>
<dbReference type="Gene3D" id="1.20.1050.130">
    <property type="match status" value="1"/>
</dbReference>
<sequence>MSATATNSGKIKLRLHYWDCRGRAQAFRYMLEDIAYTNKNVDYKEDFEQIDGTPTTWPEHKADKTISGPFRTLPVLHWNDEHIFGQTLTIGMLALRNNLVYFYSLNFVAHLVARKFNLYGKVTSSVADPVLLEAYLNGVANCAYLDVIVGACMCIWNTPDIENKTSAEYHQIAGVKDKLDGLNTLLKQSSTSFFYDQTEPTIADYFTFEAYLVARDIHSVFLPEDCQALVKLEQVMKERPALAKYFQNNQLMKRFTASPFEREYLEKISKIK</sequence>
<dbReference type="InterPro" id="IPR036282">
    <property type="entry name" value="Glutathione-S-Trfase_C_sf"/>
</dbReference>
<evidence type="ECO:0000313" key="9">
    <source>
        <dbReference type="Proteomes" id="UP000663828"/>
    </source>
</evidence>
<comment type="similarity">
    <text evidence="2">Belongs to the GST superfamily. Mu family.</text>
</comment>
<dbReference type="SUPFAM" id="SSF47616">
    <property type="entry name" value="GST C-terminal domain-like"/>
    <property type="match status" value="1"/>
</dbReference>
<dbReference type="Pfam" id="PF14497">
    <property type="entry name" value="GST_C_3"/>
    <property type="match status" value="1"/>
</dbReference>
<dbReference type="SUPFAM" id="SSF52833">
    <property type="entry name" value="Thioredoxin-like"/>
    <property type="match status" value="1"/>
</dbReference>
<evidence type="ECO:0000313" key="8">
    <source>
        <dbReference type="EMBL" id="CAF1297123.1"/>
    </source>
</evidence>
<evidence type="ECO:0000259" key="6">
    <source>
        <dbReference type="PROSITE" id="PS50404"/>
    </source>
</evidence>
<reference evidence="8" key="1">
    <citation type="submission" date="2021-02" db="EMBL/GenBank/DDBJ databases">
        <authorList>
            <person name="Nowell W R."/>
        </authorList>
    </citation>
    <scope>NUCLEOTIDE SEQUENCE</scope>
</reference>
<dbReference type="AlphaFoldDB" id="A0A815DRD5"/>
<dbReference type="EMBL" id="CAJNOR010002458">
    <property type="protein sequence ID" value="CAF1297123.1"/>
    <property type="molecule type" value="Genomic_DNA"/>
</dbReference>
<comment type="function">
    <text evidence="1">Conjugation of reduced glutathione to a wide number of exogenous and endogenous hydrophobic electrophiles.</text>
</comment>
<gene>
    <name evidence="8" type="ORF">XAT740_LOCUS28661</name>
</gene>
<accession>A0A815DRD5</accession>
<organism evidence="8 9">
    <name type="scientific">Adineta ricciae</name>
    <name type="common">Rotifer</name>
    <dbReference type="NCBI Taxonomy" id="249248"/>
    <lineage>
        <taxon>Eukaryota</taxon>
        <taxon>Metazoa</taxon>
        <taxon>Spiralia</taxon>
        <taxon>Gnathifera</taxon>
        <taxon>Rotifera</taxon>
        <taxon>Eurotatoria</taxon>
        <taxon>Bdelloidea</taxon>
        <taxon>Adinetida</taxon>
        <taxon>Adinetidae</taxon>
        <taxon>Adineta</taxon>
    </lineage>
</organism>
<evidence type="ECO:0000259" key="7">
    <source>
        <dbReference type="PROSITE" id="PS50405"/>
    </source>
</evidence>
<evidence type="ECO:0000256" key="4">
    <source>
        <dbReference type="ARBA" id="ARBA00022679"/>
    </source>
</evidence>
<evidence type="ECO:0000256" key="3">
    <source>
        <dbReference type="ARBA" id="ARBA00012452"/>
    </source>
</evidence>
<evidence type="ECO:0000256" key="5">
    <source>
        <dbReference type="ARBA" id="ARBA00047960"/>
    </source>
</evidence>
<feature type="domain" description="GST C-terminal" evidence="7">
    <location>
        <begin position="130"/>
        <end position="260"/>
    </location>
</feature>
<dbReference type="EC" id="2.5.1.18" evidence="3"/>